<feature type="region of interest" description="Disordered" evidence="1">
    <location>
        <begin position="209"/>
        <end position="230"/>
    </location>
</feature>
<dbReference type="RefSeq" id="XP_043013587.1">
    <property type="nucleotide sequence ID" value="XM_043148985.1"/>
</dbReference>
<feature type="region of interest" description="Disordered" evidence="1">
    <location>
        <begin position="273"/>
        <end position="365"/>
    </location>
</feature>
<feature type="compositionally biased region" description="Basic and acidic residues" evidence="1">
    <location>
        <begin position="209"/>
        <end position="218"/>
    </location>
</feature>
<feature type="transmembrane region" description="Helical" evidence="2">
    <location>
        <begin position="155"/>
        <end position="179"/>
    </location>
</feature>
<protein>
    <submittedName>
        <fullName evidence="3">Uncharacterized protein</fullName>
    </submittedName>
</protein>
<feature type="compositionally biased region" description="Low complexity" evidence="1">
    <location>
        <begin position="315"/>
        <end position="330"/>
    </location>
</feature>
<accession>A0A9P7UYS1</accession>
<dbReference type="OrthoDB" id="2693038at2759"/>
<evidence type="ECO:0000256" key="2">
    <source>
        <dbReference type="SAM" id="Phobius"/>
    </source>
</evidence>
<evidence type="ECO:0000313" key="3">
    <source>
        <dbReference type="EMBL" id="KAG7097117.1"/>
    </source>
</evidence>
<feature type="region of interest" description="Disordered" evidence="1">
    <location>
        <begin position="80"/>
        <end position="111"/>
    </location>
</feature>
<gene>
    <name evidence="3" type="ORF">E1B28_004495</name>
</gene>
<dbReference type="KEGG" id="more:E1B28_004495"/>
<name>A0A9P7UYS1_9AGAR</name>
<sequence>MNNRNALQQRQVLGGVLSGIFGGAGTVVSQVGDGVTSAIGGVTSAIGSVTSAAGGVLTPTSIPTATKSSTSTTPTVLTTISTSAGRPSISPSFSSTSSPTSSSSTSSSAPISTSVFETTSDGVKHTVTAFVTDPAATASSTPPLAKQSFLQNKPLSGFVFALCGIVGLVLIILVATFAFRRRRKRKLENEAISYDPGSFHDDLETRLVDGESSSDHRVSSGHNGTGPYGTTYALNPHMYYQQGRTPAHGLQYSNYTPRSPLEQQQQQAYGTSYNVGVGAPLPPYSPNPGSYSSELYRSTSRGSGHSVSPPPPLPTSLLNGGVNKSPLPAAVRPPTPPQLPSAFGDNGSIAERQNVSPIDLKVANQ</sequence>
<evidence type="ECO:0000313" key="4">
    <source>
        <dbReference type="Proteomes" id="UP001049176"/>
    </source>
</evidence>
<keyword evidence="4" id="KW-1185">Reference proteome</keyword>
<keyword evidence="2" id="KW-0472">Membrane</keyword>
<dbReference type="EMBL" id="CM032182">
    <property type="protein sequence ID" value="KAG7097117.1"/>
    <property type="molecule type" value="Genomic_DNA"/>
</dbReference>
<comment type="caution">
    <text evidence="3">The sequence shown here is derived from an EMBL/GenBank/DDBJ whole genome shotgun (WGS) entry which is preliminary data.</text>
</comment>
<dbReference type="AlphaFoldDB" id="A0A9P7UYS1"/>
<organism evidence="3 4">
    <name type="scientific">Marasmius oreades</name>
    <name type="common">fairy-ring Marasmius</name>
    <dbReference type="NCBI Taxonomy" id="181124"/>
    <lineage>
        <taxon>Eukaryota</taxon>
        <taxon>Fungi</taxon>
        <taxon>Dikarya</taxon>
        <taxon>Basidiomycota</taxon>
        <taxon>Agaricomycotina</taxon>
        <taxon>Agaricomycetes</taxon>
        <taxon>Agaricomycetidae</taxon>
        <taxon>Agaricales</taxon>
        <taxon>Marasmiineae</taxon>
        <taxon>Marasmiaceae</taxon>
        <taxon>Marasmius</taxon>
    </lineage>
</organism>
<proteinExistence type="predicted"/>
<reference evidence="3" key="1">
    <citation type="journal article" date="2021" name="Genome Biol. Evol.">
        <title>The assembled and annotated genome of the fairy-ring fungus Marasmius oreades.</title>
        <authorList>
            <person name="Hiltunen M."/>
            <person name="Ament-Velasquez S.L."/>
            <person name="Johannesson H."/>
        </authorList>
    </citation>
    <scope>NUCLEOTIDE SEQUENCE</scope>
    <source>
        <strain evidence="3">03SP1</strain>
    </source>
</reference>
<evidence type="ECO:0000256" key="1">
    <source>
        <dbReference type="SAM" id="MobiDB-lite"/>
    </source>
</evidence>
<dbReference type="GeneID" id="66073571"/>
<keyword evidence="2" id="KW-0812">Transmembrane</keyword>
<dbReference type="Proteomes" id="UP001049176">
    <property type="component" value="Chromosome 2"/>
</dbReference>
<keyword evidence="2" id="KW-1133">Transmembrane helix</keyword>